<dbReference type="SUPFAM" id="SSF82689">
    <property type="entry name" value="Mechanosensitive channel protein MscS (YggB), C-terminal domain"/>
    <property type="match status" value="1"/>
</dbReference>
<sequence length="286" mass="32704">MTNKVFFANIKWNKLLKVIDQENIYGILYNLIRVVVVLVLMYIIIKIGNKVINRFVERQNEMRFSLNEKKSKTLGAILKSILRYSVYFFGIFVIIEILFDIKGLTFASIGGVAIGFGAQNLIKDVINGFFILFEDQYAVGDYITIKDKSGIVESIELRITKLKDFNGDLHIIPNGSIGEVTNHSRGNMRILIDIDIANDENVDNTISIIEGVCEKFKQENENVVEGPDVLGVIQLKETATTIRIVGKAKTMTQWDVEMDLRKEIKNILDKENIKRPYPRVRILKEE</sequence>
<name>A0A923EC15_CLOTT</name>
<evidence type="ECO:0000256" key="4">
    <source>
        <dbReference type="ARBA" id="ARBA00022692"/>
    </source>
</evidence>
<organism evidence="9 10">
    <name type="scientific">Clostridium tetanomorphum</name>
    <dbReference type="NCBI Taxonomy" id="1553"/>
    <lineage>
        <taxon>Bacteria</taxon>
        <taxon>Bacillati</taxon>
        <taxon>Bacillota</taxon>
        <taxon>Clostridia</taxon>
        <taxon>Eubacteriales</taxon>
        <taxon>Clostridiaceae</taxon>
        <taxon>Clostridium</taxon>
    </lineage>
</organism>
<comment type="subcellular location">
    <subcellularLocation>
        <location evidence="1">Cell membrane</location>
        <topology evidence="1">Multi-pass membrane protein</topology>
    </subcellularLocation>
</comment>
<dbReference type="PANTHER" id="PTHR30460:SF0">
    <property type="entry name" value="MODERATE CONDUCTANCE MECHANOSENSITIVE CHANNEL YBIO"/>
    <property type="match status" value="1"/>
</dbReference>
<dbReference type="Gene3D" id="1.10.287.1260">
    <property type="match status" value="1"/>
</dbReference>
<evidence type="ECO:0000259" key="8">
    <source>
        <dbReference type="Pfam" id="PF00924"/>
    </source>
</evidence>
<dbReference type="RefSeq" id="WP_035151808.1">
    <property type="nucleotide sequence ID" value="NZ_JAAZWO010000020.1"/>
</dbReference>
<keyword evidence="6 7" id="KW-0472">Membrane</keyword>
<dbReference type="InterPro" id="IPR011066">
    <property type="entry name" value="MscS_channel_C_sf"/>
</dbReference>
<keyword evidence="10" id="KW-1185">Reference proteome</keyword>
<dbReference type="SUPFAM" id="SSF50182">
    <property type="entry name" value="Sm-like ribonucleoproteins"/>
    <property type="match status" value="1"/>
</dbReference>
<comment type="caution">
    <text evidence="9">The sequence shown here is derived from an EMBL/GenBank/DDBJ whole genome shotgun (WGS) entry which is preliminary data.</text>
</comment>
<dbReference type="SUPFAM" id="SSF82861">
    <property type="entry name" value="Mechanosensitive channel protein MscS (YggB), transmembrane region"/>
    <property type="match status" value="1"/>
</dbReference>
<dbReference type="GO" id="GO:0005886">
    <property type="term" value="C:plasma membrane"/>
    <property type="evidence" value="ECO:0007669"/>
    <property type="project" value="UniProtKB-SubCell"/>
</dbReference>
<evidence type="ECO:0000256" key="1">
    <source>
        <dbReference type="ARBA" id="ARBA00004651"/>
    </source>
</evidence>
<dbReference type="InterPro" id="IPR045276">
    <property type="entry name" value="YbiO_bact"/>
</dbReference>
<evidence type="ECO:0000256" key="6">
    <source>
        <dbReference type="ARBA" id="ARBA00023136"/>
    </source>
</evidence>
<proteinExistence type="inferred from homology"/>
<dbReference type="Proteomes" id="UP000563151">
    <property type="component" value="Unassembled WGS sequence"/>
</dbReference>
<dbReference type="Gene3D" id="2.30.30.60">
    <property type="match status" value="1"/>
</dbReference>
<reference evidence="9 10" key="1">
    <citation type="submission" date="2020-04" db="EMBL/GenBank/DDBJ databases">
        <title>Genomic insights into acetone-butanol-ethanol (ABE) fermentation by sequencing solventogenic clostridia strains.</title>
        <authorList>
            <person name="Brown S."/>
        </authorList>
    </citation>
    <scope>NUCLEOTIDE SEQUENCE [LARGE SCALE GENOMIC DNA]</scope>
    <source>
        <strain evidence="9 10">DJ011</strain>
    </source>
</reference>
<dbReference type="EMBL" id="JAAZWO010000020">
    <property type="protein sequence ID" value="MBC2398991.1"/>
    <property type="molecule type" value="Genomic_DNA"/>
</dbReference>
<dbReference type="Gene3D" id="3.30.70.100">
    <property type="match status" value="1"/>
</dbReference>
<dbReference type="FunFam" id="2.30.30.60:FF:000001">
    <property type="entry name" value="MscS Mechanosensitive ion channel"/>
    <property type="match status" value="1"/>
</dbReference>
<dbReference type="InterPro" id="IPR011014">
    <property type="entry name" value="MscS_channel_TM-2"/>
</dbReference>
<dbReference type="Pfam" id="PF00924">
    <property type="entry name" value="MS_channel_2nd"/>
    <property type="match status" value="1"/>
</dbReference>
<evidence type="ECO:0000313" key="9">
    <source>
        <dbReference type="EMBL" id="MBC2398991.1"/>
    </source>
</evidence>
<evidence type="ECO:0000256" key="3">
    <source>
        <dbReference type="ARBA" id="ARBA00022475"/>
    </source>
</evidence>
<evidence type="ECO:0000256" key="7">
    <source>
        <dbReference type="SAM" id="Phobius"/>
    </source>
</evidence>
<accession>A0A923EC15</accession>
<evidence type="ECO:0000313" key="10">
    <source>
        <dbReference type="Proteomes" id="UP000563151"/>
    </source>
</evidence>
<dbReference type="AlphaFoldDB" id="A0A923EC15"/>
<keyword evidence="3" id="KW-1003">Cell membrane</keyword>
<dbReference type="GO" id="GO:0008381">
    <property type="term" value="F:mechanosensitive monoatomic ion channel activity"/>
    <property type="evidence" value="ECO:0007669"/>
    <property type="project" value="InterPro"/>
</dbReference>
<keyword evidence="4 7" id="KW-0812">Transmembrane</keyword>
<feature type="transmembrane region" description="Helical" evidence="7">
    <location>
        <begin position="24"/>
        <end position="45"/>
    </location>
</feature>
<dbReference type="InterPro" id="IPR023408">
    <property type="entry name" value="MscS_beta-dom_sf"/>
</dbReference>
<keyword evidence="5 7" id="KW-1133">Transmembrane helix</keyword>
<dbReference type="InterPro" id="IPR010920">
    <property type="entry name" value="LSM_dom_sf"/>
</dbReference>
<feature type="transmembrane region" description="Helical" evidence="7">
    <location>
        <begin position="81"/>
        <end position="99"/>
    </location>
</feature>
<feature type="domain" description="Mechanosensitive ion channel MscS" evidence="8">
    <location>
        <begin position="120"/>
        <end position="185"/>
    </location>
</feature>
<gene>
    <name evidence="9" type="ORF">HGG79_14590</name>
</gene>
<dbReference type="PANTHER" id="PTHR30460">
    <property type="entry name" value="MODERATE CONDUCTANCE MECHANOSENSITIVE CHANNEL YBIO"/>
    <property type="match status" value="1"/>
</dbReference>
<comment type="similarity">
    <text evidence="2">Belongs to the MscS (TC 1.A.23) family.</text>
</comment>
<evidence type="ECO:0000256" key="5">
    <source>
        <dbReference type="ARBA" id="ARBA00022989"/>
    </source>
</evidence>
<evidence type="ECO:0000256" key="2">
    <source>
        <dbReference type="ARBA" id="ARBA00008017"/>
    </source>
</evidence>
<dbReference type="InterPro" id="IPR006685">
    <property type="entry name" value="MscS_channel_2nd"/>
</dbReference>
<protein>
    <submittedName>
        <fullName evidence="9">Mechanosensitive ion channel family protein</fullName>
    </submittedName>
</protein>